<accession>A0A7J7GGE4</accession>
<sequence length="61" mass="6580">MCTMHDCSSSNKLEKQEDSHGNNLENETVGVDGVDGVEMNDMAPVDDVARLPRNGMAMARG</sequence>
<dbReference type="Proteomes" id="UP000593564">
    <property type="component" value="Unassembled WGS sequence"/>
</dbReference>
<proteinExistence type="predicted"/>
<dbReference type="AlphaFoldDB" id="A0A7J7GGE4"/>
<feature type="region of interest" description="Disordered" evidence="1">
    <location>
        <begin position="1"/>
        <end position="48"/>
    </location>
</feature>
<dbReference type="EMBL" id="JACBKZ010000010">
    <property type="protein sequence ID" value="KAF5939830.1"/>
    <property type="molecule type" value="Genomic_DNA"/>
</dbReference>
<feature type="compositionally biased region" description="Polar residues" evidence="1">
    <location>
        <begin position="1"/>
        <end position="11"/>
    </location>
</feature>
<organism evidence="2 3">
    <name type="scientific">Camellia sinensis</name>
    <name type="common">Tea plant</name>
    <name type="synonym">Thea sinensis</name>
    <dbReference type="NCBI Taxonomy" id="4442"/>
    <lineage>
        <taxon>Eukaryota</taxon>
        <taxon>Viridiplantae</taxon>
        <taxon>Streptophyta</taxon>
        <taxon>Embryophyta</taxon>
        <taxon>Tracheophyta</taxon>
        <taxon>Spermatophyta</taxon>
        <taxon>Magnoliopsida</taxon>
        <taxon>eudicotyledons</taxon>
        <taxon>Gunneridae</taxon>
        <taxon>Pentapetalae</taxon>
        <taxon>asterids</taxon>
        <taxon>Ericales</taxon>
        <taxon>Theaceae</taxon>
        <taxon>Camellia</taxon>
    </lineage>
</organism>
<evidence type="ECO:0000256" key="1">
    <source>
        <dbReference type="SAM" id="MobiDB-lite"/>
    </source>
</evidence>
<evidence type="ECO:0000313" key="2">
    <source>
        <dbReference type="EMBL" id="KAF5939830.1"/>
    </source>
</evidence>
<evidence type="ECO:0000313" key="3">
    <source>
        <dbReference type="Proteomes" id="UP000593564"/>
    </source>
</evidence>
<reference evidence="2 3" key="2">
    <citation type="submission" date="2020-07" db="EMBL/GenBank/DDBJ databases">
        <title>Genome assembly of wild tea tree DASZ reveals pedigree and selection history of tea varieties.</title>
        <authorList>
            <person name="Zhang W."/>
        </authorList>
    </citation>
    <scope>NUCLEOTIDE SEQUENCE [LARGE SCALE GENOMIC DNA]</scope>
    <source>
        <strain evidence="3">cv. G240</strain>
        <tissue evidence="2">Leaf</tissue>
    </source>
</reference>
<reference evidence="3" key="1">
    <citation type="journal article" date="2020" name="Nat. Commun.">
        <title>Genome assembly of wild tea tree DASZ reveals pedigree and selection history of tea varieties.</title>
        <authorList>
            <person name="Zhang W."/>
            <person name="Zhang Y."/>
            <person name="Qiu H."/>
            <person name="Guo Y."/>
            <person name="Wan H."/>
            <person name="Zhang X."/>
            <person name="Scossa F."/>
            <person name="Alseekh S."/>
            <person name="Zhang Q."/>
            <person name="Wang P."/>
            <person name="Xu L."/>
            <person name="Schmidt M.H."/>
            <person name="Jia X."/>
            <person name="Li D."/>
            <person name="Zhu A."/>
            <person name="Guo F."/>
            <person name="Chen W."/>
            <person name="Ni D."/>
            <person name="Usadel B."/>
            <person name="Fernie A.R."/>
            <person name="Wen W."/>
        </authorList>
    </citation>
    <scope>NUCLEOTIDE SEQUENCE [LARGE SCALE GENOMIC DNA]</scope>
    <source>
        <strain evidence="3">cv. G240</strain>
    </source>
</reference>
<comment type="caution">
    <text evidence="2">The sequence shown here is derived from an EMBL/GenBank/DDBJ whole genome shotgun (WGS) entry which is preliminary data.</text>
</comment>
<keyword evidence="3" id="KW-1185">Reference proteome</keyword>
<name>A0A7J7GGE4_CAMSI</name>
<gene>
    <name evidence="2" type="ORF">HYC85_020997</name>
</gene>
<protein>
    <submittedName>
        <fullName evidence="2">Uncharacterized protein</fullName>
    </submittedName>
</protein>